<organism evidence="8 9">
    <name type="scientific">Corynebacterium resistens (strain DSM 45100 / JCM 12819 / GTC 2026 / SICGH 158)</name>
    <dbReference type="NCBI Taxonomy" id="662755"/>
    <lineage>
        <taxon>Bacteria</taxon>
        <taxon>Bacillati</taxon>
        <taxon>Actinomycetota</taxon>
        <taxon>Actinomycetes</taxon>
        <taxon>Mycobacteriales</taxon>
        <taxon>Corynebacteriaceae</taxon>
        <taxon>Corynebacterium</taxon>
    </lineage>
</organism>
<dbReference type="SUPFAM" id="SSF54001">
    <property type="entry name" value="Cysteine proteinases"/>
    <property type="match status" value="1"/>
</dbReference>
<dbReference type="Gene3D" id="6.10.250.3150">
    <property type="match status" value="1"/>
</dbReference>
<dbReference type="PANTHER" id="PTHR47359:SF3">
    <property type="entry name" value="NLP_P60 DOMAIN-CONTAINING PROTEIN-RELATED"/>
    <property type="match status" value="1"/>
</dbReference>
<evidence type="ECO:0000256" key="6">
    <source>
        <dbReference type="SAM" id="MobiDB-lite"/>
    </source>
</evidence>
<dbReference type="EMBL" id="CP002857">
    <property type="protein sequence ID" value="AEI09405.1"/>
    <property type="molecule type" value="Genomic_DNA"/>
</dbReference>
<name>F8E2J2_CORRG</name>
<dbReference type="Pfam" id="PF00877">
    <property type="entry name" value="NLPC_P60"/>
    <property type="match status" value="1"/>
</dbReference>
<dbReference type="HOGENOM" id="CLU_026494_0_0_11"/>
<evidence type="ECO:0000256" key="2">
    <source>
        <dbReference type="ARBA" id="ARBA00022670"/>
    </source>
</evidence>
<evidence type="ECO:0000313" key="8">
    <source>
        <dbReference type="EMBL" id="AEI09405.1"/>
    </source>
</evidence>
<accession>F8E2J2</accession>
<dbReference type="InterPro" id="IPR038765">
    <property type="entry name" value="Papain-like_cys_pep_sf"/>
</dbReference>
<keyword evidence="3" id="KW-0378">Hydrolase</keyword>
<dbReference type="GO" id="GO:0006508">
    <property type="term" value="P:proteolysis"/>
    <property type="evidence" value="ECO:0007669"/>
    <property type="project" value="UniProtKB-KW"/>
</dbReference>
<protein>
    <submittedName>
        <fullName evidence="8">Resuscitation-promoting factor interacting protein</fullName>
    </submittedName>
</protein>
<keyword evidence="4" id="KW-0788">Thiol protease</keyword>
<dbReference type="KEGG" id="crd:CRES_1049"/>
<dbReference type="PANTHER" id="PTHR47359">
    <property type="entry name" value="PEPTIDOGLYCAN DL-ENDOPEPTIDASE CWLO"/>
    <property type="match status" value="1"/>
</dbReference>
<feature type="compositionally biased region" description="Polar residues" evidence="6">
    <location>
        <begin position="89"/>
        <end position="101"/>
    </location>
</feature>
<dbReference type="RefSeq" id="WP_013888420.1">
    <property type="nucleotide sequence ID" value="NC_015673.1"/>
</dbReference>
<feature type="compositionally biased region" description="Polar residues" evidence="6">
    <location>
        <begin position="517"/>
        <end position="530"/>
    </location>
</feature>
<dbReference type="STRING" id="662755.CRES_1049"/>
<dbReference type="NCBIfam" id="NF046048">
    <property type="entry name" value="NlpC_P60_DIP1281"/>
    <property type="match status" value="1"/>
</dbReference>
<feature type="compositionally biased region" description="Polar residues" evidence="6">
    <location>
        <begin position="249"/>
        <end position="258"/>
    </location>
</feature>
<keyword evidence="5" id="KW-0175">Coiled coil</keyword>
<evidence type="ECO:0000256" key="1">
    <source>
        <dbReference type="ARBA" id="ARBA00007074"/>
    </source>
</evidence>
<dbReference type="GO" id="GO:0008234">
    <property type="term" value="F:cysteine-type peptidase activity"/>
    <property type="evidence" value="ECO:0007669"/>
    <property type="project" value="UniProtKB-KW"/>
</dbReference>
<proteinExistence type="inferred from homology"/>
<feature type="domain" description="NlpC/P60" evidence="7">
    <location>
        <begin position="532"/>
        <end position="671"/>
    </location>
</feature>
<gene>
    <name evidence="8" type="primary">rpfI</name>
    <name evidence="8" type="ordered locus">CRES_1049</name>
</gene>
<dbReference type="OrthoDB" id="4771638at2"/>
<dbReference type="AlphaFoldDB" id="F8E2J2"/>
<evidence type="ECO:0000256" key="5">
    <source>
        <dbReference type="SAM" id="Coils"/>
    </source>
</evidence>
<evidence type="ECO:0000256" key="3">
    <source>
        <dbReference type="ARBA" id="ARBA00022801"/>
    </source>
</evidence>
<evidence type="ECO:0000313" key="9">
    <source>
        <dbReference type="Proteomes" id="UP000000492"/>
    </source>
</evidence>
<comment type="similarity">
    <text evidence="1">Belongs to the peptidase C40 family.</text>
</comment>
<feature type="compositionally biased region" description="Basic and acidic residues" evidence="6">
    <location>
        <begin position="103"/>
        <end position="120"/>
    </location>
</feature>
<dbReference type="InterPro" id="IPR051794">
    <property type="entry name" value="PG_Endopeptidase_C40"/>
</dbReference>
<feature type="compositionally biased region" description="Polar residues" evidence="6">
    <location>
        <begin position="276"/>
        <end position="327"/>
    </location>
</feature>
<feature type="coiled-coil region" evidence="5">
    <location>
        <begin position="218"/>
        <end position="245"/>
    </location>
</feature>
<keyword evidence="9" id="KW-1185">Reference proteome</keyword>
<feature type="compositionally biased region" description="Polar residues" evidence="6">
    <location>
        <begin position="340"/>
        <end position="359"/>
    </location>
</feature>
<feature type="compositionally biased region" description="Polar residues" evidence="6">
    <location>
        <begin position="391"/>
        <end position="404"/>
    </location>
</feature>
<sequence>MNHRPLSRRHAATTIGRSSRALLAFAVTAGIAFQTGAHPVKAEEDVSVEGYLADLVGKASETEKEVSNLQLELGGLRESANKARVDLSRAQSDAQKAQNDVVSARDRLKASDKEVTSAQGKLDDIARSAYSQGGDASPIPMAAGEDSASAALDRSTYIRLAADKQRAKVDRLDLARTQSANHESGLRLNRDTANRALHAAVQAHKAAADAMVRSQSMLRQKQQLLNKLLDQQKQAQAKLRAARSAVDTLANTKPNASSWEKRKVAEAAANGVKPAKTTSNDESNRGKSASTQPSESTKSAVAPKETQQQESPSGTTNEQAPKTTEASPQAPAGVDGYAGETTTPEDQSAPTPPTNTEGTNAGAPANTEGPNAGAPAGSTLPELPKIPDNFAANSSGDDQRQQAINGLLKAGQSALMAGFGNYSQSGDRNAALQAALNAGRDSAGKSYDEHLKRVQNAQQGSTTPATDQAAPTSPQAPENAETQGPGNQTSEQPSTPAVPEIPGITDGTIPGLKPGESQGNADDSVDTSGTAEEKIERVIKRAESQMGVTYAWGGGNHHGPTLGVRDGGVADSYGDYAKVGFDCSGLMMYAFAAVGIKLEHYSGYQYTAGRQVPVNEAKRGDMLFWGAGGSQHVALYLGDNKMLEAPQSGDVVKVSDVRWAGIEPMAVRMIE</sequence>
<dbReference type="InterPro" id="IPR000064">
    <property type="entry name" value="NLP_P60_dom"/>
</dbReference>
<reference evidence="8 9" key="1">
    <citation type="journal article" date="2012" name="BMC Genomics">
        <title>Complete genome sequence, lifestyle, and multi-drug resistance of the human pathogen Corynebacterium resistens DSM 45100 isolated from blood samples of a leukemia patient.</title>
        <authorList>
            <person name="Schroder J."/>
            <person name="Maus I."/>
            <person name="Meyer K."/>
            <person name="Wordemann S."/>
            <person name="Blom J."/>
            <person name="Jaenicke S."/>
            <person name="Schneider J."/>
            <person name="Trost E."/>
            <person name="Tauch A."/>
        </authorList>
    </citation>
    <scope>NUCLEOTIDE SEQUENCE [LARGE SCALE GENOMIC DNA]</scope>
    <source>
        <strain evidence="9">DSM 45100 / JCM 12819 / CCUG 50093 / GTC 2026 / SICGH 158</strain>
    </source>
</reference>
<dbReference type="Proteomes" id="UP000000492">
    <property type="component" value="Chromosome"/>
</dbReference>
<dbReference type="eggNOG" id="COG1196">
    <property type="taxonomic scope" value="Bacteria"/>
</dbReference>
<feature type="region of interest" description="Disordered" evidence="6">
    <location>
        <begin position="455"/>
        <end position="531"/>
    </location>
</feature>
<evidence type="ECO:0000256" key="4">
    <source>
        <dbReference type="ARBA" id="ARBA00022807"/>
    </source>
</evidence>
<feature type="region of interest" description="Disordered" evidence="6">
    <location>
        <begin position="87"/>
        <end position="120"/>
    </location>
</feature>
<dbReference type="Gene3D" id="3.90.1720.10">
    <property type="entry name" value="endopeptidase domain like (from Nostoc punctiforme)"/>
    <property type="match status" value="1"/>
</dbReference>
<feature type="region of interest" description="Disordered" evidence="6">
    <location>
        <begin position="245"/>
        <end position="405"/>
    </location>
</feature>
<evidence type="ECO:0000259" key="7">
    <source>
        <dbReference type="PROSITE" id="PS51935"/>
    </source>
</evidence>
<dbReference type="eggNOG" id="COG0791">
    <property type="taxonomic scope" value="Bacteria"/>
</dbReference>
<keyword evidence="2" id="KW-0645">Protease</keyword>
<feature type="compositionally biased region" description="Polar residues" evidence="6">
    <location>
        <begin position="455"/>
        <end position="495"/>
    </location>
</feature>
<dbReference type="PROSITE" id="PS51935">
    <property type="entry name" value="NLPC_P60"/>
    <property type="match status" value="1"/>
</dbReference>